<dbReference type="GO" id="GO:0016036">
    <property type="term" value="P:cellular response to phosphate starvation"/>
    <property type="evidence" value="ECO:0007669"/>
    <property type="project" value="TreeGrafter"/>
</dbReference>
<dbReference type="Proteomes" id="UP000261212">
    <property type="component" value="Unassembled WGS sequence"/>
</dbReference>
<keyword evidence="9" id="KW-1133">Transmembrane helix</keyword>
<reference evidence="11 12" key="1">
    <citation type="submission" date="2018-08" db="EMBL/GenBank/DDBJ databases">
        <title>A genome reference for cultivated species of the human gut microbiota.</title>
        <authorList>
            <person name="Zou Y."/>
            <person name="Xue W."/>
            <person name="Luo G."/>
        </authorList>
    </citation>
    <scope>NUCLEOTIDE SEQUENCE [LARGE SCALE GENOMIC DNA]</scope>
    <source>
        <strain evidence="11 12">AM25-6</strain>
    </source>
</reference>
<evidence type="ECO:0000313" key="12">
    <source>
        <dbReference type="Proteomes" id="UP000261212"/>
    </source>
</evidence>
<dbReference type="InterPro" id="IPR036097">
    <property type="entry name" value="HisK_dim/P_sf"/>
</dbReference>
<dbReference type="GO" id="GO:0004721">
    <property type="term" value="F:phosphoprotein phosphatase activity"/>
    <property type="evidence" value="ECO:0007669"/>
    <property type="project" value="TreeGrafter"/>
</dbReference>
<dbReference type="InterPro" id="IPR004358">
    <property type="entry name" value="Sig_transdc_His_kin-like_C"/>
</dbReference>
<evidence type="ECO:0000256" key="1">
    <source>
        <dbReference type="ARBA" id="ARBA00000085"/>
    </source>
</evidence>
<dbReference type="SUPFAM" id="SSF47384">
    <property type="entry name" value="Homodimeric domain of signal transducing histidine kinase"/>
    <property type="match status" value="1"/>
</dbReference>
<dbReference type="CDD" id="cd00082">
    <property type="entry name" value="HisKA"/>
    <property type="match status" value="1"/>
</dbReference>
<evidence type="ECO:0000256" key="5">
    <source>
        <dbReference type="ARBA" id="ARBA00022679"/>
    </source>
</evidence>
<accession>A0A3E3DVA1</accession>
<dbReference type="PANTHER" id="PTHR45453:SF1">
    <property type="entry name" value="PHOSPHATE REGULON SENSOR PROTEIN PHOR"/>
    <property type="match status" value="1"/>
</dbReference>
<keyword evidence="5" id="KW-0808">Transferase</keyword>
<dbReference type="FunFam" id="1.10.287.130:FF:000001">
    <property type="entry name" value="Two-component sensor histidine kinase"/>
    <property type="match status" value="1"/>
</dbReference>
<evidence type="ECO:0000256" key="3">
    <source>
        <dbReference type="ARBA" id="ARBA00012438"/>
    </source>
</evidence>
<dbReference type="InterPro" id="IPR050351">
    <property type="entry name" value="BphY/WalK/GraS-like"/>
</dbReference>
<dbReference type="SMART" id="SM00388">
    <property type="entry name" value="HisKA"/>
    <property type="match status" value="1"/>
</dbReference>
<dbReference type="SMART" id="SM00387">
    <property type="entry name" value="HATPase_c"/>
    <property type="match status" value="1"/>
</dbReference>
<dbReference type="PROSITE" id="PS50109">
    <property type="entry name" value="HIS_KIN"/>
    <property type="match status" value="1"/>
</dbReference>
<dbReference type="InterPro" id="IPR036890">
    <property type="entry name" value="HATPase_C_sf"/>
</dbReference>
<sequence>MRRFVFIRSFIVGLVCTLILSFSFFIVLSKTQDNGYHTTIEGFLHTVNETYAFSDNYQKDVDYLQDISTDKYRVTLISPKGVVLADSAHEGITENHSDREEIKDAKKKGEGYIIRNSSTLKEKVMYGAMVLKNKNILRVMVPMGTIYENLLTKISIFLLAIVISFLISWLFARKFAKDSVIPFGSAVDVYKREFFANASHELKTPITSIRGFAELISSGLIDDKDKIIEYSTTIKREAIRMDTLVEGILKLSSLEDVDEEDMPLEEVNVSDVVKEAVEVLDYKIYERNITVDLDLKDGYIMARHEDILRVFINLIENGIKYNKDNGKIYIDIKQIKRKVHITIKDTGIGIKEENLPHIFERFYRVDKSRNRKVEGSGLGLSIVKRIIYKYKGTIDVKSVYNAGTTFMITFDVIQK</sequence>
<dbReference type="Gene3D" id="1.10.287.130">
    <property type="match status" value="1"/>
</dbReference>
<feature type="transmembrane region" description="Helical" evidence="9">
    <location>
        <begin position="6"/>
        <end position="28"/>
    </location>
</feature>
<dbReference type="Pfam" id="PF02518">
    <property type="entry name" value="HATPase_c"/>
    <property type="match status" value="1"/>
</dbReference>
<comment type="subcellular location">
    <subcellularLocation>
        <location evidence="2">Membrane</location>
    </subcellularLocation>
</comment>
<name>A0A3E3DVA1_9FIRM</name>
<evidence type="ECO:0000313" key="11">
    <source>
        <dbReference type="EMBL" id="RGD73190.1"/>
    </source>
</evidence>
<dbReference type="CDD" id="cd00075">
    <property type="entry name" value="HATPase"/>
    <property type="match status" value="1"/>
</dbReference>
<feature type="domain" description="Histidine kinase" evidence="10">
    <location>
        <begin position="197"/>
        <end position="414"/>
    </location>
</feature>
<dbReference type="GeneID" id="98001448"/>
<keyword evidence="4" id="KW-0597">Phosphoprotein</keyword>
<evidence type="ECO:0000256" key="2">
    <source>
        <dbReference type="ARBA" id="ARBA00004370"/>
    </source>
</evidence>
<evidence type="ECO:0000256" key="9">
    <source>
        <dbReference type="SAM" id="Phobius"/>
    </source>
</evidence>
<dbReference type="SUPFAM" id="SSF55874">
    <property type="entry name" value="ATPase domain of HSP90 chaperone/DNA topoisomerase II/histidine kinase"/>
    <property type="match status" value="1"/>
</dbReference>
<dbReference type="InterPro" id="IPR003594">
    <property type="entry name" value="HATPase_dom"/>
</dbReference>
<dbReference type="PANTHER" id="PTHR45453">
    <property type="entry name" value="PHOSPHATE REGULON SENSOR PROTEIN PHOR"/>
    <property type="match status" value="1"/>
</dbReference>
<dbReference type="EMBL" id="QUSM01000007">
    <property type="protein sequence ID" value="RGD73190.1"/>
    <property type="molecule type" value="Genomic_DNA"/>
</dbReference>
<evidence type="ECO:0000256" key="7">
    <source>
        <dbReference type="ARBA" id="ARBA00023012"/>
    </source>
</evidence>
<evidence type="ECO:0000256" key="6">
    <source>
        <dbReference type="ARBA" id="ARBA00022777"/>
    </source>
</evidence>
<evidence type="ECO:0000256" key="4">
    <source>
        <dbReference type="ARBA" id="ARBA00022553"/>
    </source>
</evidence>
<dbReference type="Pfam" id="PF00512">
    <property type="entry name" value="HisKA"/>
    <property type="match status" value="1"/>
</dbReference>
<keyword evidence="6" id="KW-0418">Kinase</keyword>
<dbReference type="InterPro" id="IPR005467">
    <property type="entry name" value="His_kinase_dom"/>
</dbReference>
<dbReference type="EC" id="2.7.13.3" evidence="3"/>
<dbReference type="InterPro" id="IPR003661">
    <property type="entry name" value="HisK_dim/P_dom"/>
</dbReference>
<dbReference type="FunFam" id="3.30.565.10:FF:000006">
    <property type="entry name" value="Sensor histidine kinase WalK"/>
    <property type="match status" value="1"/>
</dbReference>
<evidence type="ECO:0000259" key="10">
    <source>
        <dbReference type="PROSITE" id="PS50109"/>
    </source>
</evidence>
<dbReference type="GO" id="GO:0000155">
    <property type="term" value="F:phosphorelay sensor kinase activity"/>
    <property type="evidence" value="ECO:0007669"/>
    <property type="project" value="InterPro"/>
</dbReference>
<comment type="caution">
    <text evidence="11">The sequence shown here is derived from an EMBL/GenBank/DDBJ whole genome shotgun (WGS) entry which is preliminary data.</text>
</comment>
<keyword evidence="8 9" id="KW-0472">Membrane</keyword>
<dbReference type="PRINTS" id="PR00344">
    <property type="entry name" value="BCTRLSENSOR"/>
</dbReference>
<gene>
    <name evidence="11" type="ORF">DW687_10630</name>
</gene>
<evidence type="ECO:0000256" key="8">
    <source>
        <dbReference type="ARBA" id="ARBA00023136"/>
    </source>
</evidence>
<keyword evidence="7" id="KW-0902">Two-component regulatory system</keyword>
<feature type="transmembrane region" description="Helical" evidence="9">
    <location>
        <begin position="150"/>
        <end position="172"/>
    </location>
</feature>
<comment type="catalytic activity">
    <reaction evidence="1">
        <text>ATP + protein L-histidine = ADP + protein N-phospho-L-histidine.</text>
        <dbReference type="EC" id="2.7.13.3"/>
    </reaction>
</comment>
<dbReference type="Gene3D" id="3.30.565.10">
    <property type="entry name" value="Histidine kinase-like ATPase, C-terminal domain"/>
    <property type="match status" value="1"/>
</dbReference>
<dbReference type="AlphaFoldDB" id="A0A3E3DVA1"/>
<dbReference type="RefSeq" id="WP_007050739.1">
    <property type="nucleotide sequence ID" value="NZ_CABKNJ010000001.1"/>
</dbReference>
<proteinExistence type="predicted"/>
<dbReference type="GO" id="GO:0005886">
    <property type="term" value="C:plasma membrane"/>
    <property type="evidence" value="ECO:0007669"/>
    <property type="project" value="TreeGrafter"/>
</dbReference>
<protein>
    <recommendedName>
        <fullName evidence="3">histidine kinase</fullName>
        <ecNumber evidence="3">2.7.13.3</ecNumber>
    </recommendedName>
</protein>
<keyword evidence="9" id="KW-0812">Transmembrane</keyword>
<organism evidence="11 12">
    <name type="scientific">Anaerofustis stercorihominis</name>
    <dbReference type="NCBI Taxonomy" id="214853"/>
    <lineage>
        <taxon>Bacteria</taxon>
        <taxon>Bacillati</taxon>
        <taxon>Bacillota</taxon>
        <taxon>Clostridia</taxon>
        <taxon>Eubacteriales</taxon>
        <taxon>Eubacteriaceae</taxon>
        <taxon>Anaerofustis</taxon>
    </lineage>
</organism>